<evidence type="ECO:0000256" key="1">
    <source>
        <dbReference type="SAM" id="Phobius"/>
    </source>
</evidence>
<feature type="transmembrane region" description="Helical" evidence="1">
    <location>
        <begin position="30"/>
        <end position="52"/>
    </location>
</feature>
<organism evidence="2 3">
    <name type="scientific">Brevibacillus brevis</name>
    <name type="common">Bacillus brevis</name>
    <dbReference type="NCBI Taxonomy" id="1393"/>
    <lineage>
        <taxon>Bacteria</taxon>
        <taxon>Bacillati</taxon>
        <taxon>Bacillota</taxon>
        <taxon>Bacilli</taxon>
        <taxon>Bacillales</taxon>
        <taxon>Paenibacillaceae</taxon>
        <taxon>Brevibacillus</taxon>
    </lineage>
</organism>
<dbReference type="AlphaFoldDB" id="A0A2Z4MKF7"/>
<accession>A0A2Z4MKF7</accession>
<protein>
    <submittedName>
        <fullName evidence="2">Uncharacterized protein</fullName>
    </submittedName>
</protein>
<evidence type="ECO:0000313" key="2">
    <source>
        <dbReference type="EMBL" id="AWX56889.1"/>
    </source>
</evidence>
<evidence type="ECO:0000313" key="3">
    <source>
        <dbReference type="Proteomes" id="UP000036061"/>
    </source>
</evidence>
<reference evidence="2 3" key="1">
    <citation type="journal article" date="2015" name="Genome Announc.">
        <title>Draft Genome Sequence of Brevibacillus brevis DZQ7, a Plant Growth-Promoting Rhizobacterium with Broad-Spectrum Antimicrobial Activity.</title>
        <authorList>
            <person name="Hou Q."/>
            <person name="Wang C."/>
            <person name="Hou X."/>
            <person name="Xia Z."/>
            <person name="Ye J."/>
            <person name="Liu K."/>
            <person name="Liu H."/>
            <person name="Wang J."/>
            <person name="Guo H."/>
            <person name="Yu X."/>
            <person name="Yang Y."/>
            <person name="Du B."/>
            <person name="Ding Y."/>
        </authorList>
    </citation>
    <scope>NUCLEOTIDE SEQUENCE [LARGE SCALE GENOMIC DNA]</scope>
    <source>
        <strain evidence="2 3">DZQ7</strain>
    </source>
</reference>
<name>A0A2Z4MKF7_BREBE</name>
<keyword evidence="1" id="KW-0472">Membrane</keyword>
<gene>
    <name evidence="2" type="ORF">AB432_018370</name>
</gene>
<dbReference type="Proteomes" id="UP000036061">
    <property type="component" value="Chromosome"/>
</dbReference>
<keyword evidence="1" id="KW-0812">Transmembrane</keyword>
<keyword evidence="1" id="KW-1133">Transmembrane helix</keyword>
<dbReference type="EMBL" id="CP030117">
    <property type="protein sequence ID" value="AWX56889.1"/>
    <property type="molecule type" value="Genomic_DNA"/>
</dbReference>
<sequence>MATFFSFLCAIFLFATIILAIIFRRNKTASLGIILAGLMVCIPLFFLADWGLKNQHKAEINRVITKNHGTVIEIDKVDAKETPFYPEASASNRYYKVTFELNNEKIIGWYRATNYINDIHATPSKGYPERWILPGSFDTSH</sequence>
<proteinExistence type="predicted"/>